<evidence type="ECO:0000313" key="2">
    <source>
        <dbReference type="Proteomes" id="UP000337909"/>
    </source>
</evidence>
<evidence type="ECO:0000313" key="1">
    <source>
        <dbReference type="EMBL" id="VVO11477.1"/>
    </source>
</evidence>
<dbReference type="Proteomes" id="UP000337909">
    <property type="component" value="Unassembled WGS sequence"/>
</dbReference>
<organism evidence="1 2">
    <name type="scientific">Pseudomonas fluorescens</name>
    <dbReference type="NCBI Taxonomy" id="294"/>
    <lineage>
        <taxon>Bacteria</taxon>
        <taxon>Pseudomonadati</taxon>
        <taxon>Pseudomonadota</taxon>
        <taxon>Gammaproteobacteria</taxon>
        <taxon>Pseudomonadales</taxon>
        <taxon>Pseudomonadaceae</taxon>
        <taxon>Pseudomonas</taxon>
    </lineage>
</organism>
<proteinExistence type="predicted"/>
<sequence length="53" mass="5798">MPTASKYSSPTPVIAVQIPAINALPMASDTETSMVRWRVRRSRMAPLKNGAQL</sequence>
<dbReference type="AlphaFoldDB" id="A0A5E7D2C2"/>
<protein>
    <submittedName>
        <fullName evidence="1">Uncharacterized protein</fullName>
    </submittedName>
</protein>
<accession>A0A5E7D2C2</accession>
<reference evidence="1 2" key="1">
    <citation type="submission" date="2019-09" db="EMBL/GenBank/DDBJ databases">
        <authorList>
            <person name="Chandra G."/>
            <person name="Truman W A."/>
        </authorList>
    </citation>
    <scope>NUCLEOTIDE SEQUENCE [LARGE SCALE GENOMIC DNA]</scope>
    <source>
        <strain evidence="1">PS691</strain>
    </source>
</reference>
<dbReference type="EMBL" id="CABVHQ010000034">
    <property type="protein sequence ID" value="VVO11477.1"/>
    <property type="molecule type" value="Genomic_DNA"/>
</dbReference>
<gene>
    <name evidence="1" type="ORF">PS691_03441</name>
</gene>
<name>A0A5E7D2C2_PSEFL</name>